<sequence length="412" mass="45095">MDKVVERFIRYAKQCTTSDPESNSFPSTPGQIDFAKLLVGELKSIGVGEVELDKNGYVTGTIPANTPGDFPVVGFIAHLDTSPDFSGRGVTPRIIGNYNGGVLELDKGGKVVLDPAEFPEIANYIGQPLITAGGDTLLGADDKAGVAEIITAAEELLNTPEIKHGKIRICFTPDEEIGKGADRFDVQKFGADFAYTLDGGEIGELEFENFNAALAKITVNGRSVHPGAAKNKLVNAILVAHKIVALLPQEQRPEYTQGYEGFFHLLSFNGTVEKAVLKFLIRDHDADKFRVKKKVLAEIVRLIKIEYGKNKVHLDMQDQYYNMREKIEPVKYVVDLAYKAMEKAGVKPKVRAIRGGTDGARLSYMGLPCPNIFAGGHNFHGPYEFIPVKSMVKATEVIINICQLTIQLPKNA</sequence>
<keyword evidence="3" id="KW-0645">Protease</keyword>
<dbReference type="SUPFAM" id="SSF55031">
    <property type="entry name" value="Bacterial exopeptidase dimerisation domain"/>
    <property type="match status" value="1"/>
</dbReference>
<evidence type="ECO:0000256" key="5">
    <source>
        <dbReference type="ARBA" id="ARBA00022801"/>
    </source>
</evidence>
<evidence type="ECO:0000256" key="3">
    <source>
        <dbReference type="ARBA" id="ARBA00022670"/>
    </source>
</evidence>
<comment type="similarity">
    <text evidence="2">Belongs to the peptidase M20B family.</text>
</comment>
<dbReference type="InterPro" id="IPR002933">
    <property type="entry name" value="Peptidase_M20"/>
</dbReference>
<evidence type="ECO:0000256" key="7">
    <source>
        <dbReference type="ARBA" id="ARBA00023049"/>
    </source>
</evidence>
<dbReference type="GO" id="GO:0008237">
    <property type="term" value="F:metallopeptidase activity"/>
    <property type="evidence" value="ECO:0007669"/>
    <property type="project" value="UniProtKB-KW"/>
</dbReference>
<dbReference type="GO" id="GO:0006508">
    <property type="term" value="P:proteolysis"/>
    <property type="evidence" value="ECO:0007669"/>
    <property type="project" value="UniProtKB-KW"/>
</dbReference>
<name>A0A3B0U5F1_9ZZZZ</name>
<keyword evidence="5 9" id="KW-0378">Hydrolase</keyword>
<dbReference type="GO" id="GO:0008270">
    <property type="term" value="F:zinc ion binding"/>
    <property type="evidence" value="ECO:0007669"/>
    <property type="project" value="InterPro"/>
</dbReference>
<dbReference type="PANTHER" id="PTHR42994:SF1">
    <property type="entry name" value="PEPTIDASE T"/>
    <property type="match status" value="1"/>
</dbReference>
<protein>
    <submittedName>
        <fullName evidence="9">Tripeptide aminopeptidase</fullName>
        <ecNumber evidence="9">3.4.11.4</ecNumber>
    </submittedName>
</protein>
<dbReference type="EC" id="3.4.11.4" evidence="9"/>
<dbReference type="GO" id="GO:0045148">
    <property type="term" value="F:tripeptide aminopeptidase activity"/>
    <property type="evidence" value="ECO:0007669"/>
    <property type="project" value="UniProtKB-EC"/>
</dbReference>
<dbReference type="Gene3D" id="3.30.70.360">
    <property type="match status" value="1"/>
</dbReference>
<evidence type="ECO:0000256" key="2">
    <source>
        <dbReference type="ARBA" id="ARBA00009692"/>
    </source>
</evidence>
<dbReference type="NCBIfam" id="NF009920">
    <property type="entry name" value="PRK13381.1"/>
    <property type="match status" value="1"/>
</dbReference>
<dbReference type="NCBIfam" id="TIGR01882">
    <property type="entry name" value="peptidase-T"/>
    <property type="match status" value="1"/>
</dbReference>
<accession>A0A3B0U5F1</accession>
<evidence type="ECO:0000256" key="4">
    <source>
        <dbReference type="ARBA" id="ARBA00022723"/>
    </source>
</evidence>
<evidence type="ECO:0000256" key="1">
    <source>
        <dbReference type="ARBA" id="ARBA00001947"/>
    </source>
</evidence>
<feature type="domain" description="Peptidase M20 dimerisation" evidence="8">
    <location>
        <begin position="208"/>
        <end position="307"/>
    </location>
</feature>
<dbReference type="InterPro" id="IPR010161">
    <property type="entry name" value="Peptidase_M20B"/>
</dbReference>
<keyword evidence="7" id="KW-0482">Metalloprotease</keyword>
<dbReference type="GO" id="GO:0006518">
    <property type="term" value="P:peptide metabolic process"/>
    <property type="evidence" value="ECO:0007669"/>
    <property type="project" value="InterPro"/>
</dbReference>
<dbReference type="HAMAP" id="MF_00550">
    <property type="entry name" value="Aminopeptidase_M20"/>
    <property type="match status" value="1"/>
</dbReference>
<dbReference type="CDD" id="cd03892">
    <property type="entry name" value="M20_peptT"/>
    <property type="match status" value="1"/>
</dbReference>
<dbReference type="PROSITE" id="PS00758">
    <property type="entry name" value="ARGE_DAPE_CPG2_1"/>
    <property type="match status" value="1"/>
</dbReference>
<dbReference type="Pfam" id="PF01546">
    <property type="entry name" value="Peptidase_M20"/>
    <property type="match status" value="1"/>
</dbReference>
<dbReference type="AlphaFoldDB" id="A0A3B0U5F1"/>
<dbReference type="Pfam" id="PF07687">
    <property type="entry name" value="M20_dimer"/>
    <property type="match status" value="1"/>
</dbReference>
<dbReference type="InterPro" id="IPR036264">
    <property type="entry name" value="Bact_exopeptidase_dim_dom"/>
</dbReference>
<dbReference type="InterPro" id="IPR011650">
    <property type="entry name" value="Peptidase_M20_dimer"/>
</dbReference>
<gene>
    <name evidence="9" type="ORF">MNBD_BACTEROID01-1204</name>
</gene>
<keyword evidence="4" id="KW-0479">Metal-binding</keyword>
<proteinExistence type="inferred from homology"/>
<comment type="cofactor">
    <cofactor evidence="1">
        <name>Zn(2+)</name>
        <dbReference type="ChEBI" id="CHEBI:29105"/>
    </cofactor>
</comment>
<dbReference type="InterPro" id="IPR001261">
    <property type="entry name" value="ArgE/DapE_CS"/>
</dbReference>
<dbReference type="PANTHER" id="PTHR42994">
    <property type="entry name" value="PEPTIDASE T"/>
    <property type="match status" value="1"/>
</dbReference>
<evidence type="ECO:0000256" key="6">
    <source>
        <dbReference type="ARBA" id="ARBA00022833"/>
    </source>
</evidence>
<dbReference type="GO" id="GO:0005829">
    <property type="term" value="C:cytosol"/>
    <property type="evidence" value="ECO:0007669"/>
    <property type="project" value="TreeGrafter"/>
</dbReference>
<dbReference type="NCBIfam" id="NF003976">
    <property type="entry name" value="PRK05469.1"/>
    <property type="match status" value="1"/>
</dbReference>
<dbReference type="SUPFAM" id="SSF53187">
    <property type="entry name" value="Zn-dependent exopeptidases"/>
    <property type="match status" value="1"/>
</dbReference>
<organism evidence="9">
    <name type="scientific">hydrothermal vent metagenome</name>
    <dbReference type="NCBI Taxonomy" id="652676"/>
    <lineage>
        <taxon>unclassified sequences</taxon>
        <taxon>metagenomes</taxon>
        <taxon>ecological metagenomes</taxon>
    </lineage>
</organism>
<dbReference type="PROSITE" id="PS00759">
    <property type="entry name" value="ARGE_DAPE_CPG2_2"/>
    <property type="match status" value="1"/>
</dbReference>
<keyword evidence="9" id="KW-0031">Aminopeptidase</keyword>
<evidence type="ECO:0000313" key="9">
    <source>
        <dbReference type="EMBL" id="VAW24260.1"/>
    </source>
</evidence>
<dbReference type="EMBL" id="UOEP01000208">
    <property type="protein sequence ID" value="VAW24260.1"/>
    <property type="molecule type" value="Genomic_DNA"/>
</dbReference>
<dbReference type="PIRSF" id="PIRSF037215">
    <property type="entry name" value="Peptidase_M20B"/>
    <property type="match status" value="1"/>
</dbReference>
<evidence type="ECO:0000259" key="8">
    <source>
        <dbReference type="Pfam" id="PF07687"/>
    </source>
</evidence>
<reference evidence="9" key="1">
    <citation type="submission" date="2018-06" db="EMBL/GenBank/DDBJ databases">
        <authorList>
            <person name="Zhirakovskaya E."/>
        </authorList>
    </citation>
    <scope>NUCLEOTIDE SEQUENCE</scope>
</reference>
<dbReference type="Gene3D" id="3.40.630.10">
    <property type="entry name" value="Zn peptidases"/>
    <property type="match status" value="1"/>
</dbReference>
<keyword evidence="6" id="KW-0862">Zinc</keyword>